<evidence type="ECO:0008006" key="3">
    <source>
        <dbReference type="Google" id="ProtNLM"/>
    </source>
</evidence>
<dbReference type="AlphaFoldDB" id="A0A2N0ZKD0"/>
<proteinExistence type="predicted"/>
<evidence type="ECO:0000313" key="1">
    <source>
        <dbReference type="EMBL" id="PKG29926.1"/>
    </source>
</evidence>
<name>A0A2N0ZKD0_9BACI</name>
<protein>
    <recommendedName>
        <fullName evidence="3">DUF4309 domain-containing protein</fullName>
    </recommendedName>
</protein>
<keyword evidence="2" id="KW-1185">Reference proteome</keyword>
<evidence type="ECO:0000313" key="2">
    <source>
        <dbReference type="Proteomes" id="UP000233343"/>
    </source>
</evidence>
<dbReference type="Proteomes" id="UP000233343">
    <property type="component" value="Unassembled WGS sequence"/>
</dbReference>
<comment type="caution">
    <text evidence="1">The sequence shown here is derived from an EMBL/GenBank/DDBJ whole genome shotgun (WGS) entry which is preliminary data.</text>
</comment>
<dbReference type="EMBL" id="PISD01000010">
    <property type="protein sequence ID" value="PKG29926.1"/>
    <property type="molecule type" value="Genomic_DNA"/>
</dbReference>
<organism evidence="1 2">
    <name type="scientific">Cytobacillus horneckiae</name>
    <dbReference type="NCBI Taxonomy" id="549687"/>
    <lineage>
        <taxon>Bacteria</taxon>
        <taxon>Bacillati</taxon>
        <taxon>Bacillota</taxon>
        <taxon>Bacilli</taxon>
        <taxon>Bacillales</taxon>
        <taxon>Bacillaceae</taxon>
        <taxon>Cytobacillus</taxon>
    </lineage>
</organism>
<gene>
    <name evidence="1" type="ORF">CWS20_06020</name>
</gene>
<sequence>MKNYLYILMFSVVLAGCTKESNVNSSKDYQTLEPNATVAHETNESYSDAIKVTELQEEALYQVEITEDDKSYQVFLYAEDDNKDSYAFYLAEQNKKLAYRQNSIEGSFEVKKGGVYTINTNNKSLIVLSHDIDDTHSSLRLLTIVDGELREIVSEDSDKLINLTDVKAKSLNQRYIQTAHHQDDNNSWVFSTWLLSEDYTSFSIHDESVIKEDQIGEAGLLTEDWIEIWREEEEQYFPYHNFEITTEVIERAKLGIPMGSPYPIGTNISEIKKSNPYFIEEGIVNDVSFLMYPETTYYYDEDNGNVTAVSIPGERMKTTLNEAITIFGEPKYKKQENGGKVTAVFEVDKYSIELAADEDGELSRAFLRRN</sequence>
<reference evidence="1 2" key="1">
    <citation type="journal article" date="2010" name="Int. J. Syst. Evol. Microbiol.">
        <title>Bacillus horneckiae sp. nov., isolated from a spacecraft-assembly clean room.</title>
        <authorList>
            <person name="Vaishampayan P."/>
            <person name="Probst A."/>
            <person name="Krishnamurthi S."/>
            <person name="Ghosh S."/>
            <person name="Osman S."/>
            <person name="McDowall A."/>
            <person name="Ruckmani A."/>
            <person name="Mayilraj S."/>
            <person name="Venkateswaran K."/>
        </authorList>
    </citation>
    <scope>NUCLEOTIDE SEQUENCE [LARGE SCALE GENOMIC DNA]</scope>
    <source>
        <strain evidence="2">1PO1SC</strain>
    </source>
</reference>
<dbReference type="RefSeq" id="WP_066195225.1">
    <property type="nucleotide sequence ID" value="NZ_JARMMB010000040.1"/>
</dbReference>
<dbReference type="PROSITE" id="PS51257">
    <property type="entry name" value="PROKAR_LIPOPROTEIN"/>
    <property type="match status" value="1"/>
</dbReference>
<accession>A0A2N0ZKD0</accession>